<organism evidence="7 8">
    <name type="scientific">Phytophthora cactorum</name>
    <dbReference type="NCBI Taxonomy" id="29920"/>
    <lineage>
        <taxon>Eukaryota</taxon>
        <taxon>Sar</taxon>
        <taxon>Stramenopiles</taxon>
        <taxon>Oomycota</taxon>
        <taxon>Peronosporomycetes</taxon>
        <taxon>Peronosporales</taxon>
        <taxon>Peronosporaceae</taxon>
        <taxon>Phytophthora</taxon>
    </lineage>
</organism>
<evidence type="ECO:0000313" key="2">
    <source>
        <dbReference type="EMBL" id="KAG2918395.1"/>
    </source>
</evidence>
<dbReference type="InterPro" id="IPR032675">
    <property type="entry name" value="LRR_dom_sf"/>
</dbReference>
<dbReference type="AlphaFoldDB" id="A0A329S801"/>
<evidence type="ECO:0000313" key="5">
    <source>
        <dbReference type="EMBL" id="KAG3218409.1"/>
    </source>
</evidence>
<name>A0A329S801_9STRA</name>
<dbReference type="SUPFAM" id="SSF52047">
    <property type="entry name" value="RNI-like"/>
    <property type="match status" value="1"/>
</dbReference>
<reference evidence="5" key="2">
    <citation type="submission" date="2018-05" db="EMBL/GenBank/DDBJ databases">
        <title>Effector identification in a new, highly contiguous assembly of the strawberry crown rot pathogen Phytophthora cactorum.</title>
        <authorList>
            <person name="Armitage A.D."/>
            <person name="Nellist C.F."/>
            <person name="Bates H."/>
            <person name="Vickerstaff R.J."/>
            <person name="Harrison R.J."/>
        </authorList>
    </citation>
    <scope>NUCLEOTIDE SEQUENCE</scope>
    <source>
        <strain evidence="1">15-7</strain>
        <strain evidence="2">4032</strain>
        <strain evidence="3">4040</strain>
        <strain evidence="4">P415</strain>
        <strain evidence="5">P421</strain>
    </source>
</reference>
<dbReference type="Proteomes" id="UP000735874">
    <property type="component" value="Unassembled WGS sequence"/>
</dbReference>
<proteinExistence type="predicted"/>
<dbReference type="Proteomes" id="UP000251314">
    <property type="component" value="Unassembled WGS sequence"/>
</dbReference>
<reference evidence="7 8" key="1">
    <citation type="submission" date="2018-01" db="EMBL/GenBank/DDBJ databases">
        <title>Draft genome of the strawberry crown rot pathogen Phytophthora cactorum.</title>
        <authorList>
            <person name="Armitage A.D."/>
            <person name="Lysoe E."/>
            <person name="Nellist C.F."/>
            <person name="Harrison R.J."/>
            <person name="Brurberg M.B."/>
        </authorList>
    </citation>
    <scope>NUCLEOTIDE SEQUENCE [LARGE SCALE GENOMIC DNA]</scope>
    <source>
        <strain evidence="7 8">10300</strain>
    </source>
</reference>
<dbReference type="EMBL" id="RCMG01000316">
    <property type="protein sequence ID" value="KAG2856816.1"/>
    <property type="molecule type" value="Genomic_DNA"/>
</dbReference>
<accession>A0A329S801</accession>
<dbReference type="EMBL" id="MJFZ01000256">
    <property type="protein sequence ID" value="RAW32957.1"/>
    <property type="molecule type" value="Genomic_DNA"/>
</dbReference>
<comment type="caution">
    <text evidence="7">The sequence shown here is derived from an EMBL/GenBank/DDBJ whole genome shotgun (WGS) entry which is preliminary data.</text>
</comment>
<dbReference type="Proteomes" id="UP000760860">
    <property type="component" value="Unassembled WGS sequence"/>
</dbReference>
<dbReference type="EMBL" id="RCMK01000318">
    <property type="protein sequence ID" value="KAG2936879.1"/>
    <property type="molecule type" value="Genomic_DNA"/>
</dbReference>
<dbReference type="EMBL" id="RCML01000303">
    <property type="protein sequence ID" value="KAG2981617.1"/>
    <property type="molecule type" value="Genomic_DNA"/>
</dbReference>
<reference evidence="6" key="3">
    <citation type="submission" date="2021-01" db="EMBL/GenBank/DDBJ databases">
        <title>Phytophthora aleatoria, a newly-described species from Pinus radiata is distinct from Phytophthora cactorum isolates based on comparative genomics.</title>
        <authorList>
            <person name="Mcdougal R."/>
            <person name="Panda P."/>
            <person name="Williams N."/>
            <person name="Studholme D.J."/>
        </authorList>
    </citation>
    <scope>NUCLEOTIDE SEQUENCE</scope>
    <source>
        <strain evidence="6">NZFS 3830</strain>
    </source>
</reference>
<evidence type="ECO:0000313" key="6">
    <source>
        <dbReference type="EMBL" id="KAG6949693.1"/>
    </source>
</evidence>
<dbReference type="OrthoDB" id="129399at2759"/>
<evidence type="ECO:0000313" key="8">
    <source>
        <dbReference type="Proteomes" id="UP000251314"/>
    </source>
</evidence>
<evidence type="ECO:0000313" key="1">
    <source>
        <dbReference type="EMBL" id="KAG2856816.1"/>
    </source>
</evidence>
<keyword evidence="8" id="KW-1185">Reference proteome</keyword>
<dbReference type="Proteomes" id="UP000774804">
    <property type="component" value="Unassembled WGS sequence"/>
</dbReference>
<dbReference type="Proteomes" id="UP000697107">
    <property type="component" value="Unassembled WGS sequence"/>
</dbReference>
<gene>
    <name evidence="6" type="ORF">JG687_00014692</name>
    <name evidence="7" type="ORF">PC110_g10714</name>
    <name evidence="1" type="ORF">PC113_g11243</name>
    <name evidence="2" type="ORF">PC115_g10453</name>
    <name evidence="3" type="ORF">PC117_g11934</name>
    <name evidence="4" type="ORF">PC118_g10502</name>
    <name evidence="5" type="ORF">PC129_g10788</name>
</gene>
<dbReference type="Proteomes" id="UP000736787">
    <property type="component" value="Unassembled WGS sequence"/>
</dbReference>
<dbReference type="EMBL" id="JAENGZ010001217">
    <property type="protein sequence ID" value="KAG6949693.1"/>
    <property type="molecule type" value="Genomic_DNA"/>
</dbReference>
<dbReference type="Proteomes" id="UP000688947">
    <property type="component" value="Unassembled WGS sequence"/>
</dbReference>
<evidence type="ECO:0000313" key="4">
    <source>
        <dbReference type="EMBL" id="KAG2981617.1"/>
    </source>
</evidence>
<evidence type="ECO:0000313" key="7">
    <source>
        <dbReference type="EMBL" id="RAW32957.1"/>
    </source>
</evidence>
<dbReference type="EMBL" id="RCMI01000309">
    <property type="protein sequence ID" value="KAG2918395.1"/>
    <property type="molecule type" value="Genomic_DNA"/>
</dbReference>
<evidence type="ECO:0000313" key="3">
    <source>
        <dbReference type="EMBL" id="KAG2936879.1"/>
    </source>
</evidence>
<dbReference type="VEuPathDB" id="FungiDB:PC110_g10714"/>
<dbReference type="Gene3D" id="3.80.10.10">
    <property type="entry name" value="Ribonuclease Inhibitor"/>
    <property type="match status" value="1"/>
</dbReference>
<sequence>MEERWGFLTPWCDALNKRLHYNSIEFEEDPRDVQKRRLMVTLPMRKLCSNEEDYRSKFQQVREALMLLSAVAHADQNGWKYLLMKYCEVDLGKAGGEKYEEEIPARFLLVLDLEERRSGESEEGVDSDIVEFCCVQQRETQSESFRVALEKITTLASSLRGDKLGMEVMIPVRVLYQARQPFSVIGDRPVEDLVTGARAERMVKEQWEPSSEMESRSLRCVFVLEPMIADFANLAVHADMIETLSALVSDNVWFSRVTLYLRLDPKLKADQLLAKNKFGQLVSSVFDSTRRSPQLASTKYCSEGVSLQLGTVVVYCYNSLTSLEFEALCSAMVTNQTTKRLSLSLWLDPKDASSSATRWKWLAYALFSKRARACSALRSLTLTSIGSMSVADMEAFAAVVMSEHPEEELFGTSCGQINGRNAIFIQGATMCRSSDETGRALELELPTSSVRTFSDDGQSEWVDVVIPDHGRCLVRRNNLIFRPDPGENQGGISSLTIGFSDFNAQALDGLMNFLAAVGPSLRVLALDAMRIDFDVNFIIRCCPNLEELSLRSLVTDVRFDFKEWHESCQLPPTLRTDWSDVISISTELQDNDSPFTKSLRRLRVRLNNVRDSREVHDDARVNSSVAEMLRMLDENQTLEYLDVITPSEYRVFFDNFRGYHLKPICRSSPLQMKSKVAFLSIFFYYRTHNETHNQLKPRWVTLRPDQHVLDEIFQFGAAPVLRQVYFRELDWIDKYNEVPI</sequence>
<protein>
    <submittedName>
        <fullName evidence="7">Uncharacterized protein</fullName>
    </submittedName>
</protein>
<dbReference type="EMBL" id="RCMV01000364">
    <property type="protein sequence ID" value="KAG3218409.1"/>
    <property type="molecule type" value="Genomic_DNA"/>
</dbReference>